<keyword evidence="1" id="KW-0238">DNA-binding</keyword>
<dbReference type="InterPro" id="IPR000551">
    <property type="entry name" value="MerR-type_HTH_dom"/>
</dbReference>
<evidence type="ECO:0000313" key="3">
    <source>
        <dbReference type="EMBL" id="XBO42639.1"/>
    </source>
</evidence>
<dbReference type="PROSITE" id="PS50937">
    <property type="entry name" value="HTH_MERR_2"/>
    <property type="match status" value="1"/>
</dbReference>
<organism evidence="3">
    <name type="scientific">Pedococcus sp. KACC 23699</name>
    <dbReference type="NCBI Taxonomy" id="3149228"/>
    <lineage>
        <taxon>Bacteria</taxon>
        <taxon>Bacillati</taxon>
        <taxon>Actinomycetota</taxon>
        <taxon>Actinomycetes</taxon>
        <taxon>Micrococcales</taxon>
        <taxon>Intrasporangiaceae</taxon>
        <taxon>Pedococcus</taxon>
    </lineage>
</organism>
<dbReference type="SMART" id="SM00422">
    <property type="entry name" value="HTH_MERR"/>
    <property type="match status" value="1"/>
</dbReference>
<protein>
    <submittedName>
        <fullName evidence="3">MerR family transcriptional regulator</fullName>
    </submittedName>
</protein>
<feature type="domain" description="HTH merR-type" evidence="2">
    <location>
        <begin position="1"/>
        <end position="70"/>
    </location>
</feature>
<sequence length="200" mass="20857">MRISELAETTGVPLHTLKYYLREGLLMPGEATSRTRAEYGAEHVERVRLVRALVEHGGVGIAGAHAIVAALTAPPPSRHELLGVAHCALPTPGDQGPVSDEVATLVADLGWPVWPEAPALRALSAAVSAARAAGVELSLDSLRRYASAMAEVATVDLDVALAAESPAAAMHTVVVGTVMVDPVLVALRRLAQESVSARRS</sequence>
<dbReference type="GO" id="GO:0003700">
    <property type="term" value="F:DNA-binding transcription factor activity"/>
    <property type="evidence" value="ECO:0007669"/>
    <property type="project" value="InterPro"/>
</dbReference>
<evidence type="ECO:0000256" key="1">
    <source>
        <dbReference type="ARBA" id="ARBA00023125"/>
    </source>
</evidence>
<dbReference type="PANTHER" id="PTHR30204:SF98">
    <property type="entry name" value="HTH-TYPE TRANSCRIPTIONAL REGULATOR ADHR"/>
    <property type="match status" value="1"/>
</dbReference>
<dbReference type="Gene3D" id="1.10.1660.10">
    <property type="match status" value="1"/>
</dbReference>
<dbReference type="GO" id="GO:0003677">
    <property type="term" value="F:DNA binding"/>
    <property type="evidence" value="ECO:0007669"/>
    <property type="project" value="UniProtKB-KW"/>
</dbReference>
<reference evidence="3" key="1">
    <citation type="submission" date="2024-05" db="EMBL/GenBank/DDBJ databases">
        <authorList>
            <person name="Kim S."/>
            <person name="Heo J."/>
            <person name="Choi H."/>
            <person name="Choi Y."/>
            <person name="Kwon S.-W."/>
            <person name="Kim Y."/>
        </authorList>
    </citation>
    <scope>NUCLEOTIDE SEQUENCE</scope>
    <source>
        <strain evidence="3">KACC 23699</strain>
    </source>
</reference>
<dbReference type="AlphaFoldDB" id="A0AAU7JRV8"/>
<dbReference type="PRINTS" id="PR00040">
    <property type="entry name" value="HTHMERR"/>
</dbReference>
<dbReference type="EMBL" id="CP157483">
    <property type="protein sequence ID" value="XBO42639.1"/>
    <property type="molecule type" value="Genomic_DNA"/>
</dbReference>
<dbReference type="InterPro" id="IPR047057">
    <property type="entry name" value="MerR_fam"/>
</dbReference>
<evidence type="ECO:0000259" key="2">
    <source>
        <dbReference type="PROSITE" id="PS50937"/>
    </source>
</evidence>
<dbReference type="RefSeq" id="WP_406830059.1">
    <property type="nucleotide sequence ID" value="NZ_CP157483.1"/>
</dbReference>
<dbReference type="Pfam" id="PF13411">
    <property type="entry name" value="MerR_1"/>
    <property type="match status" value="1"/>
</dbReference>
<name>A0AAU7JRV8_9MICO</name>
<dbReference type="SUPFAM" id="SSF46955">
    <property type="entry name" value="Putative DNA-binding domain"/>
    <property type="match status" value="1"/>
</dbReference>
<accession>A0AAU7JRV8</accession>
<dbReference type="PANTHER" id="PTHR30204">
    <property type="entry name" value="REDOX-CYCLING DRUG-SENSING TRANSCRIPTIONAL ACTIVATOR SOXR"/>
    <property type="match status" value="1"/>
</dbReference>
<proteinExistence type="predicted"/>
<gene>
    <name evidence="3" type="ORF">ABEG17_13810</name>
</gene>
<dbReference type="InterPro" id="IPR009061">
    <property type="entry name" value="DNA-bd_dom_put_sf"/>
</dbReference>